<dbReference type="PANTHER" id="PTHR24121:SF23">
    <property type="entry name" value="NO MECHANORECEPTOR POTENTIAL C, ISOFORM H"/>
    <property type="match status" value="1"/>
</dbReference>
<evidence type="ECO:0000313" key="2">
    <source>
        <dbReference type="EMBL" id="KAL3794674.1"/>
    </source>
</evidence>
<dbReference type="PROSITE" id="PS50088">
    <property type="entry name" value="ANK_REPEAT"/>
    <property type="match status" value="1"/>
</dbReference>
<evidence type="ECO:0000313" key="3">
    <source>
        <dbReference type="Proteomes" id="UP001516023"/>
    </source>
</evidence>
<dbReference type="Proteomes" id="UP001516023">
    <property type="component" value="Unassembled WGS sequence"/>
</dbReference>
<gene>
    <name evidence="2" type="ORF">HJC23_010102</name>
</gene>
<dbReference type="PANTHER" id="PTHR24121">
    <property type="entry name" value="NO MECHANORECEPTOR POTENTIAL C, ISOFORM D-RELATED"/>
    <property type="match status" value="1"/>
</dbReference>
<comment type="caution">
    <text evidence="2">The sequence shown here is derived from an EMBL/GenBank/DDBJ whole genome shotgun (WGS) entry which is preliminary data.</text>
</comment>
<dbReference type="AlphaFoldDB" id="A0ABD3Q426"/>
<evidence type="ECO:0000256" key="1">
    <source>
        <dbReference type="PROSITE-ProRule" id="PRU00023"/>
    </source>
</evidence>
<keyword evidence="1" id="KW-0040">ANK repeat</keyword>
<proteinExistence type="predicted"/>
<organism evidence="2 3">
    <name type="scientific">Cyclotella cryptica</name>
    <dbReference type="NCBI Taxonomy" id="29204"/>
    <lineage>
        <taxon>Eukaryota</taxon>
        <taxon>Sar</taxon>
        <taxon>Stramenopiles</taxon>
        <taxon>Ochrophyta</taxon>
        <taxon>Bacillariophyta</taxon>
        <taxon>Coscinodiscophyceae</taxon>
        <taxon>Thalassiosirophycidae</taxon>
        <taxon>Stephanodiscales</taxon>
        <taxon>Stephanodiscaceae</taxon>
        <taxon>Cyclotella</taxon>
    </lineage>
</organism>
<dbReference type="SUPFAM" id="SSF48403">
    <property type="entry name" value="Ankyrin repeat"/>
    <property type="match status" value="2"/>
</dbReference>
<dbReference type="Pfam" id="PF12796">
    <property type="entry name" value="Ank_2"/>
    <property type="match status" value="2"/>
</dbReference>
<dbReference type="PROSITE" id="PS50297">
    <property type="entry name" value="ANK_REP_REGION"/>
    <property type="match status" value="1"/>
</dbReference>
<accession>A0ABD3Q426</accession>
<dbReference type="InterPro" id="IPR036770">
    <property type="entry name" value="Ankyrin_rpt-contain_sf"/>
</dbReference>
<dbReference type="EMBL" id="JABMIG020000078">
    <property type="protein sequence ID" value="KAL3794674.1"/>
    <property type="molecule type" value="Genomic_DNA"/>
</dbReference>
<dbReference type="InterPro" id="IPR002110">
    <property type="entry name" value="Ankyrin_rpt"/>
</dbReference>
<reference evidence="2 3" key="1">
    <citation type="journal article" date="2020" name="G3 (Bethesda)">
        <title>Improved Reference Genome for Cyclotella cryptica CCMP332, a Model for Cell Wall Morphogenesis, Salinity Adaptation, and Lipid Production in Diatoms (Bacillariophyta).</title>
        <authorList>
            <person name="Roberts W.R."/>
            <person name="Downey K.M."/>
            <person name="Ruck E.C."/>
            <person name="Traller J.C."/>
            <person name="Alverson A.J."/>
        </authorList>
    </citation>
    <scope>NUCLEOTIDE SEQUENCE [LARGE SCALE GENOMIC DNA]</scope>
    <source>
        <strain evidence="2 3">CCMP332</strain>
    </source>
</reference>
<protein>
    <submittedName>
        <fullName evidence="2">Uncharacterized protein</fullName>
    </submittedName>
</protein>
<feature type="repeat" description="ANK" evidence="1">
    <location>
        <begin position="128"/>
        <end position="151"/>
    </location>
</feature>
<sequence>MIRLLPRDAREISVLIGIRDGQGNTPLHLCCGNLECRDGSADYCLAALKEIAKVAPAKAWSMQNFEGDTPLHMLVTSQLCSADVSSSLNGNSNNSTSHVLSSASKLALEAVDLALFYGSEALAVRERTGATPLHVALAHGSHACVVEALLDAAPTSVMIEDARGMLPLHWAAAFGRASVNVVKRLIDEHPQALVHPTIDGDIPLHLIVANSMIEDEDGKSRDSFGGGVISGGSDNSKVDKNRLKIVELLMQDAGGAVTSRDGEIISPILSTNREKLTPLHCCALFDAPPQISKLLMKHPDANAASSMTNSFGATPLHLAAAQPGVSQSIATVLAIGTPGAASVQDRLKRTPLHVAAQNTYATNLLIKTLAELNPGAAAVKTQRGHLPLHLAAQSQAKEPVIRALIKAYPAAAEARNKSNNTPLHDAAKYRASLGVVKLLLDAYPGALYVQNQYGNLPLHCATAYQAPSEVVQVLLEVRDDAPL</sequence>
<name>A0ABD3Q426_9STRA</name>
<dbReference type="SMART" id="SM00248">
    <property type="entry name" value="ANK"/>
    <property type="match status" value="11"/>
</dbReference>
<dbReference type="Gene3D" id="1.25.40.20">
    <property type="entry name" value="Ankyrin repeat-containing domain"/>
    <property type="match status" value="2"/>
</dbReference>
<keyword evidence="3" id="KW-1185">Reference proteome</keyword>